<feature type="compositionally biased region" description="Low complexity" evidence="2">
    <location>
        <begin position="328"/>
        <end position="342"/>
    </location>
</feature>
<dbReference type="EMBL" id="JAAAIN010000432">
    <property type="protein sequence ID" value="KAG0314591.1"/>
    <property type="molecule type" value="Genomic_DNA"/>
</dbReference>
<dbReference type="GO" id="GO:0005815">
    <property type="term" value="C:microtubule organizing center"/>
    <property type="evidence" value="ECO:0007669"/>
    <property type="project" value="TreeGrafter"/>
</dbReference>
<feature type="compositionally biased region" description="Polar residues" evidence="2">
    <location>
        <begin position="977"/>
        <end position="987"/>
    </location>
</feature>
<feature type="region of interest" description="Disordered" evidence="2">
    <location>
        <begin position="106"/>
        <end position="130"/>
    </location>
</feature>
<keyword evidence="1" id="KW-0175">Coiled coil</keyword>
<feature type="compositionally biased region" description="Polar residues" evidence="2">
    <location>
        <begin position="170"/>
        <end position="183"/>
    </location>
</feature>
<feature type="region of interest" description="Disordered" evidence="2">
    <location>
        <begin position="443"/>
        <end position="474"/>
    </location>
</feature>
<feature type="compositionally biased region" description="Polar residues" evidence="2">
    <location>
        <begin position="110"/>
        <end position="124"/>
    </location>
</feature>
<accession>A0A9P6RCB3</accession>
<gene>
    <name evidence="3" type="ORF">BGZ97_009140</name>
</gene>
<protein>
    <recommendedName>
        <fullName evidence="5">UVR domain-containing protein</fullName>
    </recommendedName>
</protein>
<evidence type="ECO:0000256" key="1">
    <source>
        <dbReference type="SAM" id="Coils"/>
    </source>
</evidence>
<feature type="coiled-coil region" evidence="1">
    <location>
        <begin position="675"/>
        <end position="779"/>
    </location>
</feature>
<feature type="compositionally biased region" description="Polar residues" evidence="2">
    <location>
        <begin position="242"/>
        <end position="276"/>
    </location>
</feature>
<feature type="compositionally biased region" description="Polar residues" evidence="2">
    <location>
        <begin position="350"/>
        <end position="372"/>
    </location>
</feature>
<dbReference type="OrthoDB" id="2416276at2759"/>
<evidence type="ECO:0008006" key="5">
    <source>
        <dbReference type="Google" id="ProtNLM"/>
    </source>
</evidence>
<feature type="region of interest" description="Disordered" evidence="2">
    <location>
        <begin position="976"/>
        <end position="995"/>
    </location>
</feature>
<name>A0A9P6RCB3_9FUNG</name>
<feature type="region of interest" description="Disordered" evidence="2">
    <location>
        <begin position="1"/>
        <end position="71"/>
    </location>
</feature>
<dbReference type="PANTHER" id="PTHR14332">
    <property type="entry name" value="DISRUPTED IN SCHIZOPHRENIA 1 PROTEIN"/>
    <property type="match status" value="1"/>
</dbReference>
<dbReference type="AlphaFoldDB" id="A0A9P6RCB3"/>
<feature type="compositionally biased region" description="Basic and acidic residues" evidence="2">
    <location>
        <begin position="12"/>
        <end position="38"/>
    </location>
</feature>
<feature type="region of interest" description="Disordered" evidence="2">
    <location>
        <begin position="242"/>
        <end position="295"/>
    </location>
</feature>
<feature type="compositionally biased region" description="Low complexity" evidence="2">
    <location>
        <begin position="396"/>
        <end position="408"/>
    </location>
</feature>
<evidence type="ECO:0000313" key="4">
    <source>
        <dbReference type="Proteomes" id="UP000823405"/>
    </source>
</evidence>
<dbReference type="InterPro" id="IPR026081">
    <property type="entry name" value="DISC1"/>
</dbReference>
<dbReference type="Proteomes" id="UP000823405">
    <property type="component" value="Unassembled WGS sequence"/>
</dbReference>
<evidence type="ECO:0000256" key="2">
    <source>
        <dbReference type="SAM" id="MobiDB-lite"/>
    </source>
</evidence>
<feature type="coiled-coil region" evidence="1">
    <location>
        <begin position="614"/>
        <end position="641"/>
    </location>
</feature>
<feature type="region of interest" description="Disordered" evidence="2">
    <location>
        <begin position="170"/>
        <end position="228"/>
    </location>
</feature>
<feature type="compositionally biased region" description="Polar residues" evidence="2">
    <location>
        <begin position="40"/>
        <end position="49"/>
    </location>
</feature>
<feature type="coiled-coil region" evidence="1">
    <location>
        <begin position="836"/>
        <end position="917"/>
    </location>
</feature>
<evidence type="ECO:0000313" key="3">
    <source>
        <dbReference type="EMBL" id="KAG0314591.1"/>
    </source>
</evidence>
<feature type="compositionally biased region" description="Basic residues" evidence="2">
    <location>
        <begin position="456"/>
        <end position="467"/>
    </location>
</feature>
<dbReference type="PANTHER" id="PTHR14332:SF3">
    <property type="entry name" value="DISRUPTED IN SCHIZOPHRENIA 1 PROTEIN"/>
    <property type="match status" value="1"/>
</dbReference>
<feature type="region of interest" description="Disordered" evidence="2">
    <location>
        <begin position="328"/>
        <end position="408"/>
    </location>
</feature>
<comment type="caution">
    <text evidence="3">The sequence shown here is derived from an EMBL/GenBank/DDBJ whole genome shotgun (WGS) entry which is preliminary data.</text>
</comment>
<sequence>MNMSSSFNGVRLESDHQYDDDNHLDGDDHDDDGSKEGTRLLQQDSSSPSGDMLKTSNRQDHHNSSSRGAAPLFMNNVAGLWDNDTIKDHQQDGIDGSNASIGAIHRRNSARGSVTNSSRPTSSLILDDDATPPLPWKEAAGQFAATDRLSASQRFSMDAVADVGAFAVPSNQPSLSDSQSIPASSFAEPASVESSPKVTPVSIPAAEPKKRRWGPKSQKPATVEPVVPDEESIKALVTTAMESANKDTPSSTKDNTQSLFSPHSNDLPSTATAVTIPSTPNSSQSSPNQHKISHTSASSTFGLSALSGTGRGLVFGLTSLKNSIMIPALPSTPSSATPTNSNSRDDRTPRSLTGSQSSLPEFLEDSSQPSFVQHQEHHHHHHHQPTSYRHNQQQTSSRSSSTASSVAGSPSLFRSMFLRSGNDIEYFSGRDMDGSSSVFLEKKQATVATQQDRSRKEGHHHHHHTSRHSTFGLSSDIRNASDYHQEPLFQKQPRRKRAAIQNTSAATQSLSTLELELQQQMQRQSQLSMRKVELSKELLSLYSRRNSSGQRQEEAVKAERFDEADAATTAIGQVQERISQLEGIHADTDRSLWECKKRQDELGRKICEFHPTVLREMDDLRQKCEAERDQFEAELKQRRESGVGILQDERDEIEKDRSDIALEQDFLGKNQSELKERIDEETRIDQDELDDLKEKRKANRSEIEELSRKMEQLQQKDKVWALEIATVQQRIRTTEEQFGEKSKEVMQNKQKLDHRISDLQKRSQRLDRQEAQLQKVVEEGEAVQGRLQSEIQAIVAQREHLESVRKMFEDELAIIQKLRSSEESFREKEAGWSMRSSRWTQDLAKLENRIKRLTDKAAGDQRAVAELEEAMEGLEKRLSQTESLKILAVQRRDFKQASHYSGEMAKLRETMAQQREEFERRTSDIASGSTQKDLTGLQKELDTLKVCQKQEQLDMFKEIQTVTTETLARLTAAYSKKPTSNGISTTDTADKSTEDAKLKKGGRNTAAGVLLEELRSEIEIVLEVSRIRYGHETTVPNAADASTTAALVTLATTTPTTVGDGVVDKEEQRAALERDIQAAVVEEDYAAAAELQAQLEKL</sequence>
<feature type="compositionally biased region" description="Low complexity" evidence="2">
    <location>
        <begin position="277"/>
        <end position="289"/>
    </location>
</feature>
<keyword evidence="4" id="KW-1185">Reference proteome</keyword>
<dbReference type="GO" id="GO:0005874">
    <property type="term" value="C:microtubule"/>
    <property type="evidence" value="ECO:0007669"/>
    <property type="project" value="TreeGrafter"/>
</dbReference>
<dbReference type="GO" id="GO:0045111">
    <property type="term" value="C:intermediate filament cytoskeleton"/>
    <property type="evidence" value="ECO:0007669"/>
    <property type="project" value="TreeGrafter"/>
</dbReference>
<organism evidence="3 4">
    <name type="scientific">Linnemannia gamsii</name>
    <dbReference type="NCBI Taxonomy" id="64522"/>
    <lineage>
        <taxon>Eukaryota</taxon>
        <taxon>Fungi</taxon>
        <taxon>Fungi incertae sedis</taxon>
        <taxon>Mucoromycota</taxon>
        <taxon>Mortierellomycotina</taxon>
        <taxon>Mortierellomycetes</taxon>
        <taxon>Mortierellales</taxon>
        <taxon>Mortierellaceae</taxon>
        <taxon>Linnemannia</taxon>
    </lineage>
</organism>
<proteinExistence type="predicted"/>
<reference evidence="3" key="1">
    <citation type="journal article" date="2020" name="Fungal Divers.">
        <title>Resolving the Mortierellaceae phylogeny through synthesis of multi-gene phylogenetics and phylogenomics.</title>
        <authorList>
            <person name="Vandepol N."/>
            <person name="Liber J."/>
            <person name="Desiro A."/>
            <person name="Na H."/>
            <person name="Kennedy M."/>
            <person name="Barry K."/>
            <person name="Grigoriev I.V."/>
            <person name="Miller A.N."/>
            <person name="O'Donnell K."/>
            <person name="Stajich J.E."/>
            <person name="Bonito G."/>
        </authorList>
    </citation>
    <scope>NUCLEOTIDE SEQUENCE</scope>
    <source>
        <strain evidence="3">NVP60</strain>
    </source>
</reference>
<feature type="compositionally biased region" description="Polar residues" evidence="2">
    <location>
        <begin position="385"/>
        <end position="395"/>
    </location>
</feature>